<evidence type="ECO:0000256" key="1">
    <source>
        <dbReference type="SAM" id="Coils"/>
    </source>
</evidence>
<evidence type="ECO:0000313" key="3">
    <source>
        <dbReference type="Proteomes" id="UP000515160"/>
    </source>
</evidence>
<evidence type="ECO:0000313" key="4">
    <source>
        <dbReference type="RefSeq" id="XP_051858704.1"/>
    </source>
</evidence>
<dbReference type="RefSeq" id="XP_051858704.1">
    <property type="nucleotide sequence ID" value="XM_052002744.1"/>
</dbReference>
<dbReference type="AlphaFoldDB" id="A0A9C6WD25"/>
<keyword evidence="2" id="KW-0732">Signal</keyword>
<protein>
    <submittedName>
        <fullName evidence="4">Uncharacterized protein LOC127565216</fullName>
    </submittedName>
</protein>
<dbReference type="GeneID" id="127565216"/>
<organism evidence="3 4">
    <name type="scientific">Drosophila albomicans</name>
    <name type="common">Fruit fly</name>
    <dbReference type="NCBI Taxonomy" id="7291"/>
    <lineage>
        <taxon>Eukaryota</taxon>
        <taxon>Metazoa</taxon>
        <taxon>Ecdysozoa</taxon>
        <taxon>Arthropoda</taxon>
        <taxon>Hexapoda</taxon>
        <taxon>Insecta</taxon>
        <taxon>Pterygota</taxon>
        <taxon>Neoptera</taxon>
        <taxon>Endopterygota</taxon>
        <taxon>Diptera</taxon>
        <taxon>Brachycera</taxon>
        <taxon>Muscomorpha</taxon>
        <taxon>Ephydroidea</taxon>
        <taxon>Drosophilidae</taxon>
        <taxon>Drosophila</taxon>
    </lineage>
</organism>
<accession>A0A9C6WD25</accession>
<feature type="signal peptide" evidence="2">
    <location>
        <begin position="1"/>
        <end position="17"/>
    </location>
</feature>
<dbReference type="OrthoDB" id="7847314at2759"/>
<feature type="coiled-coil region" evidence="1">
    <location>
        <begin position="64"/>
        <end position="120"/>
    </location>
</feature>
<name>A0A9C6WD25_DROAB</name>
<dbReference type="Proteomes" id="UP000515160">
    <property type="component" value="Chromosome 2L"/>
</dbReference>
<feature type="chain" id="PRO_5038996860" evidence="2">
    <location>
        <begin position="18"/>
        <end position="172"/>
    </location>
</feature>
<gene>
    <name evidence="4" type="primary">LOC127565216</name>
</gene>
<proteinExistence type="predicted"/>
<keyword evidence="3" id="KW-1185">Reference proteome</keyword>
<sequence length="172" mass="20024">MNPLFVFLLASVFVVYGSEDNLQESKQQDTNCVNYCSNIINPVLNVTRNLQNQVNDFKHQTKCLSQLESTNKLMEEKFASLDKEIEQKLRDLSTGSEQNMQQIKSQVKQVEQQLQHLYKVVEVKKQIPGAPYQQIGSKYYYIEESEELNWMSLTQSSRNYKLEKIIGLAFMI</sequence>
<evidence type="ECO:0000256" key="2">
    <source>
        <dbReference type="SAM" id="SignalP"/>
    </source>
</evidence>
<keyword evidence="1" id="KW-0175">Coiled coil</keyword>
<reference evidence="4" key="1">
    <citation type="submission" date="2025-08" db="UniProtKB">
        <authorList>
            <consortium name="RefSeq"/>
        </authorList>
    </citation>
    <scope>IDENTIFICATION</scope>
    <source>
        <strain evidence="4">15112-1751.03</strain>
        <tissue evidence="4">Whole Adult</tissue>
    </source>
</reference>